<accession>A0A7C1GRY9</accession>
<dbReference type="Proteomes" id="UP000886198">
    <property type="component" value="Unassembled WGS sequence"/>
</dbReference>
<dbReference type="EMBL" id="DSBT01000415">
    <property type="protein sequence ID" value="HDP79202.1"/>
    <property type="molecule type" value="Genomic_DNA"/>
</dbReference>
<evidence type="ECO:0000313" key="1">
    <source>
        <dbReference type="EMBL" id="HDP79202.1"/>
    </source>
</evidence>
<name>A0A7C1GRY9_9BACT</name>
<organism evidence="1">
    <name type="scientific">Mesotoga infera</name>
    <dbReference type="NCBI Taxonomy" id="1236046"/>
    <lineage>
        <taxon>Bacteria</taxon>
        <taxon>Thermotogati</taxon>
        <taxon>Thermotogota</taxon>
        <taxon>Thermotogae</taxon>
        <taxon>Kosmotogales</taxon>
        <taxon>Kosmotogaceae</taxon>
        <taxon>Mesotoga</taxon>
    </lineage>
</organism>
<protein>
    <submittedName>
        <fullName evidence="1">Uncharacterized protein</fullName>
    </submittedName>
</protein>
<dbReference type="AlphaFoldDB" id="A0A7C1GRY9"/>
<proteinExistence type="predicted"/>
<gene>
    <name evidence="1" type="ORF">ENN47_13705</name>
</gene>
<sequence>MKSEEITYEILRIRDFGKAMRRRNIKVRIFNYSPSEENLKKLAESIWLIHGQDVEELTTVFYLPGMNTKSTGFALGGCTKGKGCYITRD</sequence>
<reference evidence="1" key="1">
    <citation type="journal article" date="2020" name="mSystems">
        <title>Genome- and Community-Level Interaction Insights into Carbon Utilization and Element Cycling Functions of Hydrothermarchaeota in Hydrothermal Sediment.</title>
        <authorList>
            <person name="Zhou Z."/>
            <person name="Liu Y."/>
            <person name="Xu W."/>
            <person name="Pan J."/>
            <person name="Luo Z.H."/>
            <person name="Li M."/>
        </authorList>
    </citation>
    <scope>NUCLEOTIDE SEQUENCE [LARGE SCALE GENOMIC DNA]</scope>
    <source>
        <strain evidence="1">SpSt-1179</strain>
    </source>
</reference>
<comment type="caution">
    <text evidence="1">The sequence shown here is derived from an EMBL/GenBank/DDBJ whole genome shotgun (WGS) entry which is preliminary data.</text>
</comment>